<dbReference type="EC" id="2.7.7.49" evidence="1"/>
<dbReference type="Gene3D" id="1.10.340.70">
    <property type="match status" value="1"/>
</dbReference>
<dbReference type="Gene3D" id="3.30.420.10">
    <property type="entry name" value="Ribonuclease H-like superfamily/Ribonuclease H"/>
    <property type="match status" value="1"/>
</dbReference>
<dbReference type="InterPro" id="IPR050951">
    <property type="entry name" value="Retrovirus_Pol_polyprotein"/>
</dbReference>
<protein>
    <recommendedName>
        <fullName evidence="1">RNA-directed DNA polymerase</fullName>
        <ecNumber evidence="1">2.7.7.49</ecNumber>
    </recommendedName>
</protein>
<dbReference type="InterPro" id="IPR041588">
    <property type="entry name" value="Integrase_H2C2"/>
</dbReference>
<keyword evidence="3" id="KW-1185">Reference proteome</keyword>
<proteinExistence type="predicted"/>
<accession>A0ABM1EPV5</accession>
<dbReference type="RefSeq" id="XP_014674225.1">
    <property type="nucleotide sequence ID" value="XM_014818739.1"/>
</dbReference>
<evidence type="ECO:0000313" key="3">
    <source>
        <dbReference type="Proteomes" id="UP000695022"/>
    </source>
</evidence>
<dbReference type="SUPFAM" id="SSF53098">
    <property type="entry name" value="Ribonuclease H-like"/>
    <property type="match status" value="1"/>
</dbReference>
<evidence type="ECO:0000313" key="4">
    <source>
        <dbReference type="RefSeq" id="XP_014674224.1"/>
    </source>
</evidence>
<dbReference type="PANTHER" id="PTHR37984:SF8">
    <property type="entry name" value="CCHC-TYPE DOMAIN-CONTAINING PROTEIN"/>
    <property type="match status" value="1"/>
</dbReference>
<evidence type="ECO:0000313" key="6">
    <source>
        <dbReference type="RefSeq" id="XP_014674226.1"/>
    </source>
</evidence>
<gene>
    <name evidence="4 5 6" type="primary">LOC106814422</name>
</gene>
<evidence type="ECO:0000259" key="2">
    <source>
        <dbReference type="PROSITE" id="PS50994"/>
    </source>
</evidence>
<dbReference type="Pfam" id="PF00665">
    <property type="entry name" value="rve"/>
    <property type="match status" value="1"/>
</dbReference>
<dbReference type="Pfam" id="PF17921">
    <property type="entry name" value="Integrase_H2C2"/>
    <property type="match status" value="1"/>
</dbReference>
<feature type="domain" description="Integrase catalytic" evidence="2">
    <location>
        <begin position="220"/>
        <end position="379"/>
    </location>
</feature>
<dbReference type="InterPro" id="IPR001584">
    <property type="entry name" value="Integrase_cat-core"/>
</dbReference>
<sequence length="539" mass="61813">MNIDKINMVSEVVSKRLQRMLLRLQKYNLKVEYIPGCKMYIADLLSRAYLDDEGKHKDSLVDYQIFQLAREEKLFEEMAQIKQVDYMRLSGSTHVQIKACTSNDAALQTLMSTVMTGWPQLRQEVPECIREYWNCKEDLIMQDGVIYKGMRVLVPVSMRSQMISRSHTSHLGSEACIRRARDVLFWPGMANDIRESVKSCATCNEFLSKQQKEPLMTHEIPKLPWSKVGQDLFQLNGESYLVTVDYYSDYFELDKMENTSSESVIEATKVHFARHGIADMVTDNGPQYTSQEFQNFKQDWQFVHITSSPLHSQSNGKAESAVKIAKKLVKKGVRDNIDIQMALLEWRNTPDASGRSPAQKLMSRRTRTLMPTAEGLLRPELCDGVEDEIKRRRQRAKLYYDKTAKPLPELEVGETIRLQPPNPKQPWSKGSCIGKVGPRSYLVQTEKGVYRRNRKFIRKDYTRQSTDVDKIETECQPPMDVPETTCKGDTRPDIAVSTPAPVTLRIEEEEPSSAAIGPVRITTRSGRVVKKPVRFIDQV</sequence>
<dbReference type="RefSeq" id="XP_014674226.1">
    <property type="nucleotide sequence ID" value="XM_014818740.1"/>
</dbReference>
<dbReference type="InterPro" id="IPR012337">
    <property type="entry name" value="RNaseH-like_sf"/>
</dbReference>
<evidence type="ECO:0000313" key="5">
    <source>
        <dbReference type="RefSeq" id="XP_014674225.1"/>
    </source>
</evidence>
<dbReference type="GeneID" id="106814422"/>
<name>A0ABM1EPV5_PRICU</name>
<dbReference type="PROSITE" id="PS50994">
    <property type="entry name" value="INTEGRASE"/>
    <property type="match status" value="1"/>
</dbReference>
<dbReference type="Proteomes" id="UP000695022">
    <property type="component" value="Unplaced"/>
</dbReference>
<dbReference type="RefSeq" id="XP_014674224.1">
    <property type="nucleotide sequence ID" value="XM_014818738.1"/>
</dbReference>
<dbReference type="PANTHER" id="PTHR37984">
    <property type="entry name" value="PROTEIN CBG26694"/>
    <property type="match status" value="1"/>
</dbReference>
<organism evidence="3 6">
    <name type="scientific">Priapulus caudatus</name>
    <name type="common">Priapulid worm</name>
    <dbReference type="NCBI Taxonomy" id="37621"/>
    <lineage>
        <taxon>Eukaryota</taxon>
        <taxon>Metazoa</taxon>
        <taxon>Ecdysozoa</taxon>
        <taxon>Scalidophora</taxon>
        <taxon>Priapulida</taxon>
        <taxon>Priapulimorpha</taxon>
        <taxon>Priapulimorphida</taxon>
        <taxon>Priapulidae</taxon>
        <taxon>Priapulus</taxon>
    </lineage>
</organism>
<dbReference type="InterPro" id="IPR036397">
    <property type="entry name" value="RNaseH_sf"/>
</dbReference>
<reference evidence="4 5" key="1">
    <citation type="submission" date="2025-05" db="UniProtKB">
        <authorList>
            <consortium name="RefSeq"/>
        </authorList>
    </citation>
    <scope>IDENTIFICATION</scope>
</reference>
<evidence type="ECO:0000256" key="1">
    <source>
        <dbReference type="ARBA" id="ARBA00012493"/>
    </source>
</evidence>